<proteinExistence type="predicted"/>
<feature type="non-terminal residue" evidence="1">
    <location>
        <position position="1"/>
    </location>
</feature>
<sequence length="241" mass="28141">TNSNNINELYPIRVGLSIVIELNDVQFYLKIIEGNKNNAYLPGYLCQANDKSSDIEETTSAALTNLYQQIFSTKTKFSGLREFGLDNQSIILEHLLEGVNFRPFFVYFDKFQIFVYNIESLSQDGYEGTGCGFMSSLSIKGKRKIFYEQKITESFCIVRVFEEFYEKEVFKGKTPNNVWNKIGLFLMFDGKNLFGLMDPRTQQIIKKKFRPACQPKDWIEKSNLEPLYLHFLKHYTRTNIQ</sequence>
<gene>
    <name evidence="1" type="ORF">FCALED_LOCUS12876</name>
</gene>
<dbReference type="EMBL" id="CAJVPQ010006793">
    <property type="protein sequence ID" value="CAG8689411.1"/>
    <property type="molecule type" value="Genomic_DNA"/>
</dbReference>
<accession>A0A9N9ETN7</accession>
<evidence type="ECO:0000313" key="1">
    <source>
        <dbReference type="EMBL" id="CAG8689411.1"/>
    </source>
</evidence>
<organism evidence="1 2">
    <name type="scientific">Funneliformis caledonium</name>
    <dbReference type="NCBI Taxonomy" id="1117310"/>
    <lineage>
        <taxon>Eukaryota</taxon>
        <taxon>Fungi</taxon>
        <taxon>Fungi incertae sedis</taxon>
        <taxon>Mucoromycota</taxon>
        <taxon>Glomeromycotina</taxon>
        <taxon>Glomeromycetes</taxon>
        <taxon>Glomerales</taxon>
        <taxon>Glomeraceae</taxon>
        <taxon>Funneliformis</taxon>
    </lineage>
</organism>
<name>A0A9N9ETN7_9GLOM</name>
<keyword evidence="2" id="KW-1185">Reference proteome</keyword>
<protein>
    <submittedName>
        <fullName evidence="1">16958_t:CDS:1</fullName>
    </submittedName>
</protein>
<dbReference type="OrthoDB" id="2406981at2759"/>
<dbReference type="Proteomes" id="UP000789570">
    <property type="component" value="Unassembled WGS sequence"/>
</dbReference>
<comment type="caution">
    <text evidence="1">The sequence shown here is derived from an EMBL/GenBank/DDBJ whole genome shotgun (WGS) entry which is preliminary data.</text>
</comment>
<dbReference type="AlphaFoldDB" id="A0A9N9ETN7"/>
<evidence type="ECO:0000313" key="2">
    <source>
        <dbReference type="Proteomes" id="UP000789570"/>
    </source>
</evidence>
<reference evidence="1" key="1">
    <citation type="submission" date="2021-06" db="EMBL/GenBank/DDBJ databases">
        <authorList>
            <person name="Kallberg Y."/>
            <person name="Tangrot J."/>
            <person name="Rosling A."/>
        </authorList>
    </citation>
    <scope>NUCLEOTIDE SEQUENCE</scope>
    <source>
        <strain evidence="1">UK204</strain>
    </source>
</reference>